<dbReference type="AlphaFoldDB" id="A0A0D8IBR0"/>
<dbReference type="InterPro" id="IPR004843">
    <property type="entry name" value="Calcineurin-like_PHP"/>
</dbReference>
<evidence type="ECO:0000313" key="2">
    <source>
        <dbReference type="Proteomes" id="UP000035704"/>
    </source>
</evidence>
<dbReference type="Pfam" id="PF00149">
    <property type="entry name" value="Metallophos"/>
    <property type="match status" value="1"/>
</dbReference>
<evidence type="ECO:0000313" key="1">
    <source>
        <dbReference type="EMBL" id="AKL96255.1"/>
    </source>
</evidence>
<organism evidence="1 2">
    <name type="scientific">Clostridium aceticum</name>
    <dbReference type="NCBI Taxonomy" id="84022"/>
    <lineage>
        <taxon>Bacteria</taxon>
        <taxon>Bacillati</taxon>
        <taxon>Bacillota</taxon>
        <taxon>Clostridia</taxon>
        <taxon>Eubacteriales</taxon>
        <taxon>Clostridiaceae</taxon>
        <taxon>Clostridium</taxon>
    </lineage>
</organism>
<accession>A0A0D8IBR0</accession>
<dbReference type="RefSeq" id="WP_044825274.1">
    <property type="nucleotide sequence ID" value="NZ_CP009687.1"/>
</dbReference>
<dbReference type="InterPro" id="IPR051158">
    <property type="entry name" value="Metallophosphoesterase_sf"/>
</dbReference>
<dbReference type="PIRSF" id="PIRSF033094">
    <property type="entry name" value="Pesterase_CT488"/>
    <property type="match status" value="1"/>
</dbReference>
<dbReference type="Gene3D" id="3.60.21.10">
    <property type="match status" value="1"/>
</dbReference>
<keyword evidence="1" id="KW-0378">Hydrolase</keyword>
<dbReference type="KEGG" id="cace:CACET_c28100"/>
<reference evidence="1 2" key="1">
    <citation type="submission" date="2014-10" db="EMBL/GenBank/DDBJ databases">
        <title>Genome sequence of Clostridium aceticum DSM 1496.</title>
        <authorList>
            <person name="Poehlein A."/>
            <person name="Schiel-Bengelsdorf B."/>
            <person name="Gottschalk G."/>
            <person name="Duerre P."/>
            <person name="Daniel R."/>
        </authorList>
    </citation>
    <scope>NUCLEOTIDE SEQUENCE [LARGE SCALE GENOMIC DNA]</scope>
    <source>
        <strain evidence="1 2">DSM 1496</strain>
    </source>
</reference>
<dbReference type="SUPFAM" id="SSF56300">
    <property type="entry name" value="Metallo-dependent phosphatases"/>
    <property type="match status" value="1"/>
</dbReference>
<keyword evidence="2" id="KW-1185">Reference proteome</keyword>
<dbReference type="Proteomes" id="UP000035704">
    <property type="component" value="Chromosome"/>
</dbReference>
<dbReference type="OrthoDB" id="8610138at2"/>
<dbReference type="PANTHER" id="PTHR31302">
    <property type="entry name" value="TRANSMEMBRANE PROTEIN WITH METALLOPHOSPHOESTERASE DOMAIN-RELATED"/>
    <property type="match status" value="1"/>
</dbReference>
<dbReference type="PANTHER" id="PTHR31302:SF22">
    <property type="entry name" value="PHOSPHOESTERASE"/>
    <property type="match status" value="1"/>
</dbReference>
<dbReference type="InterPro" id="IPR014578">
    <property type="entry name" value="Pesterase_CT488"/>
</dbReference>
<dbReference type="STRING" id="84022.CACET_c28100"/>
<sequence length="229" mass="26982">MALYAIGDLHLSSKVDKPMDIFGPQWTMHHEKIREDWCKKVKSEDTVLIPGDISWGMNMEEAMEDLNWIETLPGEKILLKGNHDYWWGSIKKLNNTFKTLKFLQNNFFAYEDYAICGTRGWSSPNSNKFTQQDEKIYHREVHRLKLSLEGAKKSGYTKIICMLHYPPTNEQHEPSLFTEICEEYNVHMVIYGHLHGEEFYDTGIKGLYNGIHYHLVSCDYLKFQLYKIF</sequence>
<dbReference type="InterPro" id="IPR029052">
    <property type="entry name" value="Metallo-depent_PP-like"/>
</dbReference>
<protein>
    <submittedName>
        <fullName evidence="1">Phosphohydrolase</fullName>
    </submittedName>
</protein>
<dbReference type="EMBL" id="CP009687">
    <property type="protein sequence ID" value="AKL96255.1"/>
    <property type="molecule type" value="Genomic_DNA"/>
</dbReference>
<proteinExistence type="predicted"/>
<dbReference type="PATRIC" id="fig|84022.5.peg.746"/>
<gene>
    <name evidence="1" type="ORF">CACET_c28100</name>
</gene>
<dbReference type="GO" id="GO:0016787">
    <property type="term" value="F:hydrolase activity"/>
    <property type="evidence" value="ECO:0007669"/>
    <property type="project" value="UniProtKB-KW"/>
</dbReference>
<name>A0A0D8IBR0_9CLOT</name>